<dbReference type="PANTHER" id="PTHR24248:SF185">
    <property type="entry name" value="DOPAMINE RECEPTOR 2"/>
    <property type="match status" value="1"/>
</dbReference>
<keyword evidence="6 10" id="KW-0472">Membrane</keyword>
<evidence type="ECO:0000256" key="5">
    <source>
        <dbReference type="ARBA" id="ARBA00023040"/>
    </source>
</evidence>
<feature type="transmembrane region" description="Helical" evidence="10">
    <location>
        <begin position="246"/>
        <end position="267"/>
    </location>
</feature>
<dbReference type="SUPFAM" id="SSF81321">
    <property type="entry name" value="Family A G protein-coupled receptor-like"/>
    <property type="match status" value="1"/>
</dbReference>
<proteinExistence type="inferred from homology"/>
<dbReference type="GO" id="GO:0005886">
    <property type="term" value="C:plasma membrane"/>
    <property type="evidence" value="ECO:0000318"/>
    <property type="project" value="GO_Central"/>
</dbReference>
<dbReference type="InParanoid" id="A0A7M7HLT0"/>
<keyword evidence="4 10" id="KW-1133">Transmembrane helix</keyword>
<evidence type="ECO:0000256" key="2">
    <source>
        <dbReference type="ARBA" id="ARBA00022475"/>
    </source>
</evidence>
<feature type="transmembrane region" description="Helical" evidence="10">
    <location>
        <begin position="366"/>
        <end position="390"/>
    </location>
</feature>
<evidence type="ECO:0000313" key="12">
    <source>
        <dbReference type="EnsemblMetazoa" id="XP_011665161"/>
    </source>
</evidence>
<evidence type="ECO:0000256" key="7">
    <source>
        <dbReference type="ARBA" id="ARBA00023170"/>
    </source>
</evidence>
<organism evidence="12 13">
    <name type="scientific">Strongylocentrotus purpuratus</name>
    <name type="common">Purple sea urchin</name>
    <dbReference type="NCBI Taxonomy" id="7668"/>
    <lineage>
        <taxon>Eukaryota</taxon>
        <taxon>Metazoa</taxon>
        <taxon>Echinodermata</taxon>
        <taxon>Eleutherozoa</taxon>
        <taxon>Echinozoa</taxon>
        <taxon>Echinoidea</taxon>
        <taxon>Euechinoidea</taxon>
        <taxon>Echinacea</taxon>
        <taxon>Camarodonta</taxon>
        <taxon>Echinidea</taxon>
        <taxon>Strongylocentrotidae</taxon>
        <taxon>Strongylocentrotus</taxon>
    </lineage>
</organism>
<evidence type="ECO:0000256" key="9">
    <source>
        <dbReference type="RuleBase" id="RU000688"/>
    </source>
</evidence>
<feature type="transmembrane region" description="Helical" evidence="10">
    <location>
        <begin position="402"/>
        <end position="424"/>
    </location>
</feature>
<feature type="transmembrane region" description="Helical" evidence="10">
    <location>
        <begin position="204"/>
        <end position="226"/>
    </location>
</feature>
<dbReference type="Pfam" id="PF00001">
    <property type="entry name" value="7tm_1"/>
    <property type="match status" value="1"/>
</dbReference>
<comment type="similarity">
    <text evidence="9">Belongs to the G-protein coupled receptor 1 family.</text>
</comment>
<evidence type="ECO:0000256" key="3">
    <source>
        <dbReference type="ARBA" id="ARBA00022692"/>
    </source>
</evidence>
<dbReference type="GO" id="GO:0071880">
    <property type="term" value="P:adenylate cyclase-activating adrenergic receptor signaling pathway"/>
    <property type="evidence" value="ECO:0000318"/>
    <property type="project" value="GO_Central"/>
</dbReference>
<comment type="subcellular location">
    <subcellularLocation>
        <location evidence="1">Cell membrane</location>
        <topology evidence="1">Multi-pass membrane protein</topology>
    </subcellularLocation>
</comment>
<protein>
    <recommendedName>
        <fullName evidence="11">G-protein coupled receptors family 1 profile domain-containing protein</fullName>
    </recommendedName>
</protein>
<dbReference type="CDD" id="cd15067">
    <property type="entry name" value="7tmA_Dop1R2-like"/>
    <property type="match status" value="1"/>
</dbReference>
<evidence type="ECO:0000256" key="10">
    <source>
        <dbReference type="SAM" id="Phobius"/>
    </source>
</evidence>
<dbReference type="PROSITE" id="PS50262">
    <property type="entry name" value="G_PROTEIN_RECEP_F1_2"/>
    <property type="match status" value="1"/>
</dbReference>
<dbReference type="Gene3D" id="1.20.1070.10">
    <property type="entry name" value="Rhodopsin 7-helix transmembrane proteins"/>
    <property type="match status" value="1"/>
</dbReference>
<dbReference type="SMART" id="SM01381">
    <property type="entry name" value="7TM_GPCR_Srsx"/>
    <property type="match status" value="1"/>
</dbReference>
<dbReference type="GO" id="GO:0043410">
    <property type="term" value="P:positive regulation of MAPK cascade"/>
    <property type="evidence" value="ECO:0000318"/>
    <property type="project" value="GO_Central"/>
</dbReference>
<dbReference type="KEGG" id="spu:100890724"/>
<dbReference type="EnsemblMetazoa" id="XM_011666859">
    <property type="protein sequence ID" value="XP_011665161"/>
    <property type="gene ID" value="LOC100890724"/>
</dbReference>
<keyword evidence="2" id="KW-1003">Cell membrane</keyword>
<dbReference type="PRINTS" id="PR00237">
    <property type="entry name" value="GPCRRHODOPSN"/>
</dbReference>
<dbReference type="OMA" id="GTKQVMM"/>
<evidence type="ECO:0000256" key="6">
    <source>
        <dbReference type="ARBA" id="ARBA00023136"/>
    </source>
</evidence>
<dbReference type="RefSeq" id="XP_011665161.1">
    <property type="nucleotide sequence ID" value="XM_011666859.2"/>
</dbReference>
<evidence type="ECO:0000256" key="1">
    <source>
        <dbReference type="ARBA" id="ARBA00004651"/>
    </source>
</evidence>
<evidence type="ECO:0000256" key="8">
    <source>
        <dbReference type="ARBA" id="ARBA00023224"/>
    </source>
</evidence>
<feature type="transmembrane region" description="Helical" evidence="10">
    <location>
        <begin position="123"/>
        <end position="145"/>
    </location>
</feature>
<evidence type="ECO:0000259" key="11">
    <source>
        <dbReference type="PROSITE" id="PS50262"/>
    </source>
</evidence>
<keyword evidence="7 9" id="KW-0675">Receptor</keyword>
<dbReference type="Proteomes" id="UP000007110">
    <property type="component" value="Unassembled WGS sequence"/>
</dbReference>
<feature type="domain" description="G-protein coupled receptors family 1 profile" evidence="11">
    <location>
        <begin position="103"/>
        <end position="421"/>
    </location>
</feature>
<keyword evidence="5 9" id="KW-0297">G-protein coupled receptor</keyword>
<accession>A0A7M7HLT0</accession>
<reference evidence="13" key="1">
    <citation type="submission" date="2015-02" db="EMBL/GenBank/DDBJ databases">
        <title>Genome sequencing for Strongylocentrotus purpuratus.</title>
        <authorList>
            <person name="Murali S."/>
            <person name="Liu Y."/>
            <person name="Vee V."/>
            <person name="English A."/>
            <person name="Wang M."/>
            <person name="Skinner E."/>
            <person name="Han Y."/>
            <person name="Muzny D.M."/>
            <person name="Worley K.C."/>
            <person name="Gibbs R.A."/>
        </authorList>
    </citation>
    <scope>NUCLEOTIDE SEQUENCE</scope>
</reference>
<keyword evidence="8 9" id="KW-0807">Transducer</keyword>
<dbReference type="AlphaFoldDB" id="A0A7M7HLT0"/>
<dbReference type="GeneID" id="100890724"/>
<dbReference type="GO" id="GO:0004930">
    <property type="term" value="F:G protein-coupled receptor activity"/>
    <property type="evidence" value="ECO:0000318"/>
    <property type="project" value="GO_Central"/>
</dbReference>
<keyword evidence="3 9" id="KW-0812">Transmembrane</keyword>
<dbReference type="InterPro" id="IPR017452">
    <property type="entry name" value="GPCR_Rhodpsn_7TM"/>
</dbReference>
<keyword evidence="13" id="KW-1185">Reference proteome</keyword>
<feature type="transmembrane region" description="Helical" evidence="10">
    <location>
        <begin position="165"/>
        <end position="183"/>
    </location>
</feature>
<dbReference type="InterPro" id="IPR000276">
    <property type="entry name" value="GPCR_Rhodpsn"/>
</dbReference>
<feature type="transmembrane region" description="Helical" evidence="10">
    <location>
        <begin position="87"/>
        <end position="111"/>
    </location>
</feature>
<dbReference type="PROSITE" id="PS00237">
    <property type="entry name" value="G_PROTEIN_RECEP_F1_1"/>
    <property type="match status" value="1"/>
</dbReference>
<reference evidence="12" key="2">
    <citation type="submission" date="2021-01" db="UniProtKB">
        <authorList>
            <consortium name="EnsemblMetazoa"/>
        </authorList>
    </citation>
    <scope>IDENTIFICATION</scope>
</reference>
<sequence>MFPGQFIARHYEMTTVHGLVTMERDDNRSSHTSHLARSVMSPSGDENTIANTKEWYYESGNSTGNTSELLMDEFRGPLDGQGIPRTIAVGCVLCLCCCLTIFGNTLVIAAVYRERNLRTVTNYFIVSLAFADLLVGSIVVPFAIIDTLTAGYWFFDAIWCDLWHAFDVLGCTASILNLCVISLDRYWAVTHPMSYPTRVTKKMAGLLIVVVWLASAAISFPCILVWRAVEPPHPPRMCIFPQNPWYLVISSCVSFYLPSLIMMFTYYKIYRAAVTQMRHIRSGTKLVCAKAADKSHMNGAVSLRIHRGGGVKSTFNTQHSNNNLHNGLPPEMRPLNVRRDTKIALTQAAGRRLLSRMNKEHKAAKTLGIVVGVFILCWLPFFIINVMAPFCFETCILSPDLVIPLATWLGFINSALNPAIYAFTSRNFKRAFKRILCQCCLKKKKRQYIEGHSVKDSTRFMSIDSVYSMGDIALQ</sequence>
<name>A0A7M7HLT0_STRPU</name>
<evidence type="ECO:0000313" key="13">
    <source>
        <dbReference type="Proteomes" id="UP000007110"/>
    </source>
</evidence>
<dbReference type="OrthoDB" id="5957871at2759"/>
<dbReference type="PANTHER" id="PTHR24248">
    <property type="entry name" value="ADRENERGIC RECEPTOR-RELATED G-PROTEIN COUPLED RECEPTOR"/>
    <property type="match status" value="1"/>
</dbReference>
<evidence type="ECO:0000256" key="4">
    <source>
        <dbReference type="ARBA" id="ARBA00022989"/>
    </source>
</evidence>